<dbReference type="InterPro" id="IPR008181">
    <property type="entry name" value="dUTPase"/>
</dbReference>
<evidence type="ECO:0000256" key="4">
    <source>
        <dbReference type="ARBA" id="ARBA00023080"/>
    </source>
</evidence>
<gene>
    <name evidence="7" type="ORF">MFLO_11055</name>
</gene>
<sequence>MKQRGFEIVTKANRKFADETILLPQRSDAGSAGYDFYSNEDAKIYPGGSHTFFTDVKSYMLDDEVLMVYVRSSMGIKRGLNLSNSTGVIDASYYSNPENDGNIGIALRNIGSEEVVIQKGERIAQGIFTKFLTADTEEVLNESRDGGFGSSGL</sequence>
<reference evidence="7 8" key="1">
    <citation type="journal article" date="2014" name="Int. J. Syst. Evol. Microbiol.">
        <title>Listeria floridensis sp. nov., Listeria aquatica sp. nov., Listeria cornellensis sp. nov., Listeria riparia sp. nov. and Listeria grandensis sp. nov., from agricultural and natural environments.</title>
        <authorList>
            <person name="den Bakker H.C."/>
            <person name="Warchocki S."/>
            <person name="Wright E.M."/>
            <person name="Allred A.F."/>
            <person name="Ahlstrom C."/>
            <person name="Manuel C.S."/>
            <person name="Stasiewicz M.J."/>
            <person name="Burrell A."/>
            <person name="Roof S."/>
            <person name="Strawn L."/>
            <person name="Fortes E.D."/>
            <person name="Nightingale K.K."/>
            <person name="Kephart D."/>
            <person name="Wiedmann M."/>
        </authorList>
    </citation>
    <scope>NUCLEOTIDE SEQUENCE [LARGE SCALE GENOMIC DNA]</scope>
    <source>
        <strain evidence="7 8">FSL S10-1187</strain>
    </source>
</reference>
<dbReference type="PANTHER" id="PTHR11241">
    <property type="entry name" value="DEOXYURIDINE 5'-TRIPHOSPHATE NUCLEOTIDOHYDROLASE"/>
    <property type="match status" value="1"/>
</dbReference>
<evidence type="ECO:0000256" key="1">
    <source>
        <dbReference type="ARBA" id="ARBA00006581"/>
    </source>
</evidence>
<feature type="domain" description="dUTPase-like" evidence="6">
    <location>
        <begin position="23"/>
        <end position="152"/>
    </location>
</feature>
<dbReference type="EC" id="3.6.1.23" evidence="2"/>
<comment type="catalytic activity">
    <reaction evidence="5">
        <text>dUTP + H2O = dUMP + diphosphate + H(+)</text>
        <dbReference type="Rhea" id="RHEA:10248"/>
        <dbReference type="ChEBI" id="CHEBI:15377"/>
        <dbReference type="ChEBI" id="CHEBI:15378"/>
        <dbReference type="ChEBI" id="CHEBI:33019"/>
        <dbReference type="ChEBI" id="CHEBI:61555"/>
        <dbReference type="ChEBI" id="CHEBI:246422"/>
        <dbReference type="EC" id="3.6.1.23"/>
    </reaction>
</comment>
<proteinExistence type="inferred from homology"/>
<dbReference type="RefSeq" id="WP_036097771.1">
    <property type="nucleotide sequence ID" value="NZ_AODF01000026.1"/>
</dbReference>
<evidence type="ECO:0000256" key="5">
    <source>
        <dbReference type="ARBA" id="ARBA00047686"/>
    </source>
</evidence>
<accession>A0ABP3AW72</accession>
<evidence type="ECO:0000259" key="6">
    <source>
        <dbReference type="Pfam" id="PF00692"/>
    </source>
</evidence>
<dbReference type="InterPro" id="IPR036157">
    <property type="entry name" value="dUTPase-like_sf"/>
</dbReference>
<dbReference type="Pfam" id="PF00692">
    <property type="entry name" value="dUTPase"/>
    <property type="match status" value="1"/>
</dbReference>
<comment type="similarity">
    <text evidence="1">Belongs to the dUTPase family.</text>
</comment>
<dbReference type="InterPro" id="IPR029054">
    <property type="entry name" value="dUTPase-like"/>
</dbReference>
<organism evidence="7 8">
    <name type="scientific">Listeria floridensis FSL S10-1187</name>
    <dbReference type="NCBI Taxonomy" id="1265817"/>
    <lineage>
        <taxon>Bacteria</taxon>
        <taxon>Bacillati</taxon>
        <taxon>Bacillota</taxon>
        <taxon>Bacilli</taxon>
        <taxon>Bacillales</taxon>
        <taxon>Listeriaceae</taxon>
        <taxon>Listeria</taxon>
    </lineage>
</organism>
<evidence type="ECO:0000313" key="8">
    <source>
        <dbReference type="Proteomes" id="UP000019249"/>
    </source>
</evidence>
<dbReference type="PANTHER" id="PTHR11241:SF0">
    <property type="entry name" value="DEOXYURIDINE 5'-TRIPHOSPHATE NUCLEOTIDOHYDROLASE"/>
    <property type="match status" value="1"/>
</dbReference>
<dbReference type="SUPFAM" id="SSF51283">
    <property type="entry name" value="dUTPase-like"/>
    <property type="match status" value="1"/>
</dbReference>
<dbReference type="Proteomes" id="UP000019249">
    <property type="component" value="Unassembled WGS sequence"/>
</dbReference>
<evidence type="ECO:0000256" key="3">
    <source>
        <dbReference type="ARBA" id="ARBA00022801"/>
    </source>
</evidence>
<keyword evidence="4" id="KW-0546">Nucleotide metabolism</keyword>
<comment type="caution">
    <text evidence="7">The sequence shown here is derived from an EMBL/GenBank/DDBJ whole genome shotgun (WGS) entry which is preliminary data.</text>
</comment>
<keyword evidence="3" id="KW-0378">Hydrolase</keyword>
<dbReference type="CDD" id="cd07557">
    <property type="entry name" value="trimeric_dUTPase"/>
    <property type="match status" value="1"/>
</dbReference>
<dbReference type="InterPro" id="IPR033704">
    <property type="entry name" value="dUTPase_trimeric"/>
</dbReference>
<protein>
    <recommendedName>
        <fullName evidence="2">dUTP diphosphatase</fullName>
        <ecNumber evidence="2">3.6.1.23</ecNumber>
    </recommendedName>
</protein>
<evidence type="ECO:0000256" key="2">
    <source>
        <dbReference type="ARBA" id="ARBA00012379"/>
    </source>
</evidence>
<keyword evidence="8" id="KW-1185">Reference proteome</keyword>
<evidence type="ECO:0000313" key="7">
    <source>
        <dbReference type="EMBL" id="EUJ29122.1"/>
    </source>
</evidence>
<dbReference type="EMBL" id="AODF01000026">
    <property type="protein sequence ID" value="EUJ29122.1"/>
    <property type="molecule type" value="Genomic_DNA"/>
</dbReference>
<dbReference type="Gene3D" id="2.70.40.10">
    <property type="match status" value="1"/>
</dbReference>
<name>A0ABP3AW72_9LIST</name>